<proteinExistence type="predicted"/>
<evidence type="ECO:0000256" key="1">
    <source>
        <dbReference type="SAM" id="MobiDB-lite"/>
    </source>
</evidence>
<sequence>MAATAASRYSSLAASAPRARASIASRRVARFLGTPARGGRQHGQLGRPLACAGARGAEEGGEDGLCLGSAELPVATGGQVGKGHLQGFRAREQRLPEVGGHRARAGKIRQERGPSGKRSAAQGGLLLGGGEDSAGRQELRELGGGDQEALGLGRVPPPQQRSCLQQRPRGEAEAAHRRPPGLARLADEEDPQKPGTLRREERSARLLVLRRRSGATLPQHAFFQRSHPAGAPSPPLQP</sequence>
<protein>
    <submittedName>
        <fullName evidence="2">Uncharacterized protein</fullName>
    </submittedName>
</protein>
<feature type="compositionally biased region" description="Basic and acidic residues" evidence="1">
    <location>
        <begin position="133"/>
        <end position="143"/>
    </location>
</feature>
<dbReference type="AlphaFoldDB" id="A0A7S4QET9"/>
<evidence type="ECO:0000313" key="2">
    <source>
        <dbReference type="EMBL" id="CAE4581528.1"/>
    </source>
</evidence>
<dbReference type="EMBL" id="HBNR01028471">
    <property type="protein sequence ID" value="CAE4581528.1"/>
    <property type="molecule type" value="Transcribed_RNA"/>
</dbReference>
<accession>A0A7S4QET9</accession>
<reference evidence="2" key="1">
    <citation type="submission" date="2021-01" db="EMBL/GenBank/DDBJ databases">
        <authorList>
            <person name="Corre E."/>
            <person name="Pelletier E."/>
            <person name="Niang G."/>
            <person name="Scheremetjew M."/>
            <person name="Finn R."/>
            <person name="Kale V."/>
            <person name="Holt S."/>
            <person name="Cochrane G."/>
            <person name="Meng A."/>
            <person name="Brown T."/>
            <person name="Cohen L."/>
        </authorList>
    </citation>
    <scope>NUCLEOTIDE SEQUENCE</scope>
    <source>
        <strain evidence="2">CCMP3105</strain>
    </source>
</reference>
<organism evidence="2">
    <name type="scientific">Alexandrium monilatum</name>
    <dbReference type="NCBI Taxonomy" id="311494"/>
    <lineage>
        <taxon>Eukaryota</taxon>
        <taxon>Sar</taxon>
        <taxon>Alveolata</taxon>
        <taxon>Dinophyceae</taxon>
        <taxon>Gonyaulacales</taxon>
        <taxon>Pyrocystaceae</taxon>
        <taxon>Alexandrium</taxon>
    </lineage>
</organism>
<gene>
    <name evidence="2" type="ORF">AMON00008_LOCUS19355</name>
</gene>
<name>A0A7S4QET9_9DINO</name>
<feature type="region of interest" description="Disordered" evidence="1">
    <location>
        <begin position="1"/>
        <end position="24"/>
    </location>
</feature>
<feature type="region of interest" description="Disordered" evidence="1">
    <location>
        <begin position="91"/>
        <end position="238"/>
    </location>
</feature>